<dbReference type="FunFam" id="3.40.190.10:FF:000008">
    <property type="entry name" value="ATP phosphoribosyltransferase"/>
    <property type="match status" value="1"/>
</dbReference>
<dbReference type="InterPro" id="IPR013820">
    <property type="entry name" value="ATP_PRibTrfase_cat"/>
</dbReference>
<evidence type="ECO:0000256" key="4">
    <source>
        <dbReference type="ARBA" id="ARBA00009489"/>
    </source>
</evidence>
<keyword evidence="10 15" id="KW-0808">Transferase</keyword>
<evidence type="ECO:0000256" key="7">
    <source>
        <dbReference type="ARBA" id="ARBA00022490"/>
    </source>
</evidence>
<dbReference type="GO" id="GO:0005524">
    <property type="term" value="F:ATP binding"/>
    <property type="evidence" value="ECO:0007669"/>
    <property type="project" value="UniProtKB-KW"/>
</dbReference>
<evidence type="ECO:0000256" key="3">
    <source>
        <dbReference type="ARBA" id="ARBA00004667"/>
    </source>
</evidence>
<gene>
    <name evidence="15" type="primary">hisG</name>
    <name evidence="17" type="ORF">ENS19_03850</name>
</gene>
<name>A0A7C3J209_9CREN</name>
<dbReference type="UniPathway" id="UPA00031">
    <property type="reaction ID" value="UER00006"/>
</dbReference>
<keyword evidence="12 15" id="KW-0067">ATP-binding</keyword>
<dbReference type="GO" id="GO:0005737">
    <property type="term" value="C:cytoplasm"/>
    <property type="evidence" value="ECO:0007669"/>
    <property type="project" value="UniProtKB-SubCell"/>
</dbReference>
<dbReference type="InterPro" id="IPR024893">
    <property type="entry name" value="ATP_PRibTrfase_HisG_short"/>
</dbReference>
<proteinExistence type="inferred from homology"/>
<evidence type="ECO:0000256" key="12">
    <source>
        <dbReference type="ARBA" id="ARBA00022840"/>
    </source>
</evidence>
<comment type="pathway">
    <text evidence="3 15">Amino-acid biosynthesis; L-histidine biosynthesis; L-histidine from 5-phospho-alpha-D-ribose 1-diphosphate: step 1/9.</text>
</comment>
<keyword evidence="13 15" id="KW-0368">Histidine biosynthesis</keyword>
<keyword evidence="7 15" id="KW-0963">Cytoplasm</keyword>
<reference evidence="17" key="1">
    <citation type="journal article" date="2020" name="mSystems">
        <title>Genome- and Community-Level Interaction Insights into Carbon Utilization and Element Cycling Functions of Hydrothermarchaeota in Hydrothermal Sediment.</title>
        <authorList>
            <person name="Zhou Z."/>
            <person name="Liu Y."/>
            <person name="Xu W."/>
            <person name="Pan J."/>
            <person name="Luo Z.H."/>
            <person name="Li M."/>
        </authorList>
    </citation>
    <scope>NUCLEOTIDE SEQUENCE [LARGE SCALE GENOMIC DNA]</scope>
    <source>
        <strain evidence="17">SpSt-468</strain>
    </source>
</reference>
<dbReference type="EC" id="2.4.2.17" evidence="5 15"/>
<evidence type="ECO:0000313" key="17">
    <source>
        <dbReference type="EMBL" id="HFK20395.1"/>
    </source>
</evidence>
<feature type="domain" description="ATP phosphoribosyltransferase catalytic" evidence="16">
    <location>
        <begin position="52"/>
        <end position="207"/>
    </location>
</feature>
<dbReference type="PANTHER" id="PTHR21403:SF10">
    <property type="entry name" value="ATP PHOSPHORIBOSYLTRANSFERASE"/>
    <property type="match status" value="1"/>
</dbReference>
<evidence type="ECO:0000256" key="11">
    <source>
        <dbReference type="ARBA" id="ARBA00022741"/>
    </source>
</evidence>
<comment type="subcellular location">
    <subcellularLocation>
        <location evidence="2 15">Cytoplasm</location>
    </subcellularLocation>
</comment>
<dbReference type="PANTHER" id="PTHR21403">
    <property type="entry name" value="ATP PHOSPHORIBOSYLTRANSFERASE ATP-PRTASE"/>
    <property type="match status" value="1"/>
</dbReference>
<sequence>MSEELIIAIPNKGRLKEPAVKLLAKMGILTDGSDREYLSKTTDREVNVLSVRAADIPVYVYYGIADLGITGKDIISEKGLDLYEIMDLGFGKCDLVVAVRKELPYKSPSDLPQGSRVATEFSNITKSYFDGLGIQVEIIELRGAMEIAPSLGLADAIVDLTSTGVTLERNGLKSIGKILKSSARLICNKVSYKTKYAAIERVTAKMRDA</sequence>
<dbReference type="InterPro" id="IPR018198">
    <property type="entry name" value="ATP_PRibTrfase_CS"/>
</dbReference>
<evidence type="ECO:0000256" key="14">
    <source>
        <dbReference type="ARBA" id="ARBA00024861"/>
    </source>
</evidence>
<dbReference type="PROSITE" id="PS01316">
    <property type="entry name" value="ATP_P_PHORIBOSYLTR"/>
    <property type="match status" value="1"/>
</dbReference>
<comment type="function">
    <text evidence="14 15">Catalyzes the condensation of ATP and 5-phosphoribose 1-diphosphate to form N'-(5'-phosphoribosyl)-ATP (PR-ATP). Has a crucial role in the pathway because the rate of histidine biosynthesis seems to be controlled primarily by regulation of HisG enzymatic activity.</text>
</comment>
<protein>
    <recommendedName>
        <fullName evidence="6 15">ATP phosphoribosyltransferase</fullName>
        <shortName evidence="15">ATP-PRT</shortName>
        <shortName evidence="15">ATP-PRTase</shortName>
        <ecNumber evidence="5 15">2.4.2.17</ecNumber>
    </recommendedName>
</protein>
<dbReference type="Gene3D" id="3.40.190.10">
    <property type="entry name" value="Periplasmic binding protein-like II"/>
    <property type="match status" value="2"/>
</dbReference>
<evidence type="ECO:0000256" key="8">
    <source>
        <dbReference type="ARBA" id="ARBA00022605"/>
    </source>
</evidence>
<evidence type="ECO:0000256" key="13">
    <source>
        <dbReference type="ARBA" id="ARBA00023102"/>
    </source>
</evidence>
<keyword evidence="9 15" id="KW-0328">Glycosyltransferase</keyword>
<dbReference type="SUPFAM" id="SSF53850">
    <property type="entry name" value="Periplasmic binding protein-like II"/>
    <property type="match status" value="1"/>
</dbReference>
<evidence type="ECO:0000256" key="2">
    <source>
        <dbReference type="ARBA" id="ARBA00004496"/>
    </source>
</evidence>
<dbReference type="NCBIfam" id="TIGR00070">
    <property type="entry name" value="hisG"/>
    <property type="match status" value="1"/>
</dbReference>
<dbReference type="CDD" id="cd13595">
    <property type="entry name" value="PBP2_HisGs"/>
    <property type="match status" value="1"/>
</dbReference>
<evidence type="ECO:0000256" key="5">
    <source>
        <dbReference type="ARBA" id="ARBA00011946"/>
    </source>
</evidence>
<evidence type="ECO:0000256" key="1">
    <source>
        <dbReference type="ARBA" id="ARBA00000915"/>
    </source>
</evidence>
<evidence type="ECO:0000256" key="9">
    <source>
        <dbReference type="ARBA" id="ARBA00022676"/>
    </source>
</evidence>
<dbReference type="Pfam" id="PF01634">
    <property type="entry name" value="HisG"/>
    <property type="match status" value="1"/>
</dbReference>
<comment type="similarity">
    <text evidence="4 15">Belongs to the ATP phosphoribosyltransferase family. Short subfamily.</text>
</comment>
<dbReference type="GO" id="GO:0000105">
    <property type="term" value="P:L-histidine biosynthetic process"/>
    <property type="evidence" value="ECO:0007669"/>
    <property type="project" value="UniProtKB-UniRule"/>
</dbReference>
<evidence type="ECO:0000256" key="15">
    <source>
        <dbReference type="HAMAP-Rule" id="MF_01018"/>
    </source>
</evidence>
<dbReference type="HAMAP" id="MF_01018">
    <property type="entry name" value="HisG_Short"/>
    <property type="match status" value="1"/>
</dbReference>
<evidence type="ECO:0000256" key="10">
    <source>
        <dbReference type="ARBA" id="ARBA00022679"/>
    </source>
</evidence>
<keyword evidence="8 15" id="KW-0028">Amino-acid biosynthesis</keyword>
<evidence type="ECO:0000259" key="16">
    <source>
        <dbReference type="Pfam" id="PF01634"/>
    </source>
</evidence>
<organism evidence="17">
    <name type="scientific">Candidatus Methanomethylicus mesodigestus</name>
    <dbReference type="NCBI Taxonomy" id="1867258"/>
    <lineage>
        <taxon>Archaea</taxon>
        <taxon>Thermoproteota</taxon>
        <taxon>Methanosuratincolia</taxon>
        <taxon>Candidatus Methanomethylicales</taxon>
        <taxon>Candidatus Methanomethylicaceae</taxon>
        <taxon>Candidatus Methanomethylicus</taxon>
    </lineage>
</organism>
<comment type="catalytic activity">
    <reaction evidence="1 15">
        <text>1-(5-phospho-beta-D-ribosyl)-ATP + diphosphate = 5-phospho-alpha-D-ribose 1-diphosphate + ATP</text>
        <dbReference type="Rhea" id="RHEA:18473"/>
        <dbReference type="ChEBI" id="CHEBI:30616"/>
        <dbReference type="ChEBI" id="CHEBI:33019"/>
        <dbReference type="ChEBI" id="CHEBI:58017"/>
        <dbReference type="ChEBI" id="CHEBI:73183"/>
        <dbReference type="EC" id="2.4.2.17"/>
    </reaction>
</comment>
<keyword evidence="11 15" id="KW-0547">Nucleotide-binding</keyword>
<evidence type="ECO:0000256" key="6">
    <source>
        <dbReference type="ARBA" id="ARBA00020998"/>
    </source>
</evidence>
<comment type="caution">
    <text evidence="17">The sequence shown here is derived from an EMBL/GenBank/DDBJ whole genome shotgun (WGS) entry which is preliminary data.</text>
</comment>
<dbReference type="GO" id="GO:0003879">
    <property type="term" value="F:ATP phosphoribosyltransferase activity"/>
    <property type="evidence" value="ECO:0007669"/>
    <property type="project" value="UniProtKB-UniRule"/>
</dbReference>
<dbReference type="AlphaFoldDB" id="A0A7C3J209"/>
<accession>A0A7C3J209</accession>
<dbReference type="EMBL" id="DSTX01000005">
    <property type="protein sequence ID" value="HFK20395.1"/>
    <property type="molecule type" value="Genomic_DNA"/>
</dbReference>
<dbReference type="InterPro" id="IPR001348">
    <property type="entry name" value="ATP_PRibTrfase_HisG"/>
</dbReference>